<sequence length="158" mass="18430">MDNDILNLSQASEFLGISEKTLIKLLREEHIPARKIGREWRFSREALVRWLAAGDSTNYINQNERYMVSEDTPGKSLDLLDGIGSRLDSLRKNGNRIQALLPELGRDVTIPREATLRVSYKQQREVEKLEFKIFWSLREECKLEANQKFKAIPQKKDR</sequence>
<dbReference type="EMBL" id="CP060696">
    <property type="protein sequence ID" value="QNO17602.1"/>
    <property type="molecule type" value="Genomic_DNA"/>
</dbReference>
<gene>
    <name evidence="2" type="ORF">H6X83_11795</name>
</gene>
<dbReference type="KEGG" id="caml:H6X83_11795"/>
<dbReference type="InterPro" id="IPR010093">
    <property type="entry name" value="SinI_DNA-bd"/>
</dbReference>
<name>A0A7G9WFZ0_9FIRM</name>
<dbReference type="AlphaFoldDB" id="A0A7G9WFZ0"/>
<dbReference type="Pfam" id="PF12728">
    <property type="entry name" value="HTH_17"/>
    <property type="match status" value="1"/>
</dbReference>
<reference evidence="2 3" key="1">
    <citation type="submission" date="2020-08" db="EMBL/GenBank/DDBJ databases">
        <authorList>
            <person name="Ren C."/>
            <person name="Gu Y."/>
            <person name="Xu Y."/>
        </authorList>
    </citation>
    <scope>NUCLEOTIDE SEQUENCE [LARGE SCALE GENOMIC DNA]</scope>
    <source>
        <strain evidence="2 3">LBM18003</strain>
    </source>
</reference>
<dbReference type="Gene3D" id="1.10.10.10">
    <property type="entry name" value="Winged helix-like DNA-binding domain superfamily/Winged helix DNA-binding domain"/>
    <property type="match status" value="1"/>
</dbReference>
<dbReference type="SUPFAM" id="SSF46955">
    <property type="entry name" value="Putative DNA-binding domain"/>
    <property type="match status" value="1"/>
</dbReference>
<evidence type="ECO:0000259" key="1">
    <source>
        <dbReference type="Pfam" id="PF12728"/>
    </source>
</evidence>
<dbReference type="GO" id="GO:0003677">
    <property type="term" value="F:DNA binding"/>
    <property type="evidence" value="ECO:0007669"/>
    <property type="project" value="InterPro"/>
</dbReference>
<dbReference type="NCBIfam" id="TIGR01764">
    <property type="entry name" value="excise"/>
    <property type="match status" value="1"/>
</dbReference>
<accession>A0A7G9WFZ0</accession>
<evidence type="ECO:0000313" key="2">
    <source>
        <dbReference type="EMBL" id="QNO17602.1"/>
    </source>
</evidence>
<dbReference type="InterPro" id="IPR036388">
    <property type="entry name" value="WH-like_DNA-bd_sf"/>
</dbReference>
<evidence type="ECO:0000313" key="3">
    <source>
        <dbReference type="Proteomes" id="UP000516046"/>
    </source>
</evidence>
<dbReference type="InterPro" id="IPR041657">
    <property type="entry name" value="HTH_17"/>
</dbReference>
<protein>
    <submittedName>
        <fullName evidence="2">Helix-turn-helix domain-containing protein</fullName>
    </submittedName>
</protein>
<dbReference type="InterPro" id="IPR009061">
    <property type="entry name" value="DNA-bd_dom_put_sf"/>
</dbReference>
<feature type="domain" description="Helix-turn-helix" evidence="1">
    <location>
        <begin position="6"/>
        <end position="53"/>
    </location>
</feature>
<keyword evidence="3" id="KW-1185">Reference proteome</keyword>
<dbReference type="Proteomes" id="UP000516046">
    <property type="component" value="Chromosome"/>
</dbReference>
<organism evidence="2 3">
    <name type="scientific">Caproicibacterium amylolyticum</name>
    <dbReference type="NCBI Taxonomy" id="2766537"/>
    <lineage>
        <taxon>Bacteria</taxon>
        <taxon>Bacillati</taxon>
        <taxon>Bacillota</taxon>
        <taxon>Clostridia</taxon>
        <taxon>Eubacteriales</taxon>
        <taxon>Oscillospiraceae</taxon>
        <taxon>Caproicibacterium</taxon>
    </lineage>
</organism>
<dbReference type="RefSeq" id="WP_212506669.1">
    <property type="nucleotide sequence ID" value="NZ_CP060696.1"/>
</dbReference>
<proteinExistence type="predicted"/>